<dbReference type="EMBL" id="JBITLV010000001">
    <property type="protein sequence ID" value="MFI7586050.1"/>
    <property type="molecule type" value="Genomic_DNA"/>
</dbReference>
<sequence length="93" mass="9614">MRVNSAQHKQTAEELLARVASAPPGEVAHLIAQAQVHATLAGLPDVPSTPAVPVNPPLNLGERPDLTETVGSGAEHVVDAQVVPDPIPRQLPG</sequence>
<name>A0ABW8AI71_9ACTN</name>
<accession>A0ABW8AI71</accession>
<gene>
    <name evidence="2" type="ORF">ACIB24_03120</name>
</gene>
<reference evidence="2 3" key="1">
    <citation type="submission" date="2024-10" db="EMBL/GenBank/DDBJ databases">
        <title>The Natural Products Discovery Center: Release of the First 8490 Sequenced Strains for Exploring Actinobacteria Biosynthetic Diversity.</title>
        <authorList>
            <person name="Kalkreuter E."/>
            <person name="Kautsar S.A."/>
            <person name="Yang D."/>
            <person name="Bader C.D."/>
            <person name="Teijaro C.N."/>
            <person name="Fluegel L."/>
            <person name="Davis C.M."/>
            <person name="Simpson J.R."/>
            <person name="Lauterbach L."/>
            <person name="Steele A.D."/>
            <person name="Gui C."/>
            <person name="Meng S."/>
            <person name="Li G."/>
            <person name="Viehrig K."/>
            <person name="Ye F."/>
            <person name="Su P."/>
            <person name="Kiefer A.F."/>
            <person name="Nichols A."/>
            <person name="Cepeda A.J."/>
            <person name="Yan W."/>
            <person name="Fan B."/>
            <person name="Jiang Y."/>
            <person name="Adhikari A."/>
            <person name="Zheng C.-J."/>
            <person name="Schuster L."/>
            <person name="Cowan T.M."/>
            <person name="Smanski M.J."/>
            <person name="Chevrette M.G."/>
            <person name="De Carvalho L.P.S."/>
            <person name="Shen B."/>
        </authorList>
    </citation>
    <scope>NUCLEOTIDE SEQUENCE [LARGE SCALE GENOMIC DNA]</scope>
    <source>
        <strain evidence="2 3">NPDC049639</strain>
    </source>
</reference>
<dbReference type="Proteomes" id="UP001612915">
    <property type="component" value="Unassembled WGS sequence"/>
</dbReference>
<evidence type="ECO:0000313" key="2">
    <source>
        <dbReference type="EMBL" id="MFI7586050.1"/>
    </source>
</evidence>
<proteinExistence type="predicted"/>
<keyword evidence="3" id="KW-1185">Reference proteome</keyword>
<protein>
    <submittedName>
        <fullName evidence="2">Uncharacterized protein</fullName>
    </submittedName>
</protein>
<feature type="region of interest" description="Disordered" evidence="1">
    <location>
        <begin position="73"/>
        <end position="93"/>
    </location>
</feature>
<evidence type="ECO:0000256" key="1">
    <source>
        <dbReference type="SAM" id="MobiDB-lite"/>
    </source>
</evidence>
<evidence type="ECO:0000313" key="3">
    <source>
        <dbReference type="Proteomes" id="UP001612915"/>
    </source>
</evidence>
<organism evidence="2 3">
    <name type="scientific">Spongisporangium articulatum</name>
    <dbReference type="NCBI Taxonomy" id="3362603"/>
    <lineage>
        <taxon>Bacteria</taxon>
        <taxon>Bacillati</taxon>
        <taxon>Actinomycetota</taxon>
        <taxon>Actinomycetes</taxon>
        <taxon>Kineosporiales</taxon>
        <taxon>Kineosporiaceae</taxon>
        <taxon>Spongisporangium</taxon>
    </lineage>
</organism>
<comment type="caution">
    <text evidence="2">The sequence shown here is derived from an EMBL/GenBank/DDBJ whole genome shotgun (WGS) entry which is preliminary data.</text>
</comment>
<dbReference type="RefSeq" id="WP_398275011.1">
    <property type="nucleotide sequence ID" value="NZ_JBITLV010000001.1"/>
</dbReference>